<comment type="caution">
    <text evidence="1">The sequence shown here is derived from an EMBL/GenBank/DDBJ whole genome shotgun (WGS) entry which is preliminary data.</text>
</comment>
<evidence type="ECO:0000313" key="2">
    <source>
        <dbReference type="Proteomes" id="UP001281147"/>
    </source>
</evidence>
<accession>A0ACC3N997</accession>
<sequence length="465" mass="49393">MAYSDDAVKAKLSALNETQDSIVTVAQWIMFHRRHADKTASLWLARMQESNMPKRLNLVYLANEVVQQSRARGKQDFLLAFEPLISEATSLAYKNASQEVQGKLKRVVEVWRQRNIFDPRIQETIEQRLDELDKQRGTTANGGGSRGRLGGALFGGGGSGSVPAELDGASKAQANLSKADASVKPAVDSANTEYAKMTDPNTPLPTPPVHAARLSALMKNLATAQGAVEASVNARKELIAGLEKLVENNRAKLAEDETTAADLATRREGVEAKKREVEDGIMRGLSTPSSPGIPTPTAANGLSPTNSRGFERPEAEGFTPPPPDVESFTPPPQGEETMIGDPAPLLGEDTPAERSFTSITGAEAIHEQPPQLTEPAPAFEPPPALQTTESASAAAANDFLNSLNIGQVRQASAEIPAAATTTGDPRLKRRKMSHKSSEDVDADIFGGMNGAGGVDEDGISAMLGS</sequence>
<proteinExistence type="predicted"/>
<dbReference type="Proteomes" id="UP001281147">
    <property type="component" value="Unassembled WGS sequence"/>
</dbReference>
<evidence type="ECO:0000313" key="1">
    <source>
        <dbReference type="EMBL" id="KAK3712238.1"/>
    </source>
</evidence>
<name>A0ACC3N997_9PEZI</name>
<organism evidence="1 2">
    <name type="scientific">Vermiconidia calcicola</name>
    <dbReference type="NCBI Taxonomy" id="1690605"/>
    <lineage>
        <taxon>Eukaryota</taxon>
        <taxon>Fungi</taxon>
        <taxon>Dikarya</taxon>
        <taxon>Ascomycota</taxon>
        <taxon>Pezizomycotina</taxon>
        <taxon>Dothideomycetes</taxon>
        <taxon>Dothideomycetidae</taxon>
        <taxon>Mycosphaerellales</taxon>
        <taxon>Extremaceae</taxon>
        <taxon>Vermiconidia</taxon>
    </lineage>
</organism>
<gene>
    <name evidence="1" type="ORF">LTR37_009100</name>
</gene>
<protein>
    <submittedName>
        <fullName evidence="1">Uncharacterized protein</fullName>
    </submittedName>
</protein>
<reference evidence="1" key="1">
    <citation type="submission" date="2023-07" db="EMBL/GenBank/DDBJ databases">
        <title>Black Yeasts Isolated from many extreme environments.</title>
        <authorList>
            <person name="Coleine C."/>
            <person name="Stajich J.E."/>
            <person name="Selbmann L."/>
        </authorList>
    </citation>
    <scope>NUCLEOTIDE SEQUENCE</scope>
    <source>
        <strain evidence="1">CCFEE 5714</strain>
    </source>
</reference>
<keyword evidence="2" id="KW-1185">Reference proteome</keyword>
<dbReference type="EMBL" id="JAUTXU010000070">
    <property type="protein sequence ID" value="KAK3712238.1"/>
    <property type="molecule type" value="Genomic_DNA"/>
</dbReference>